<evidence type="ECO:0000313" key="2">
    <source>
        <dbReference type="EMBL" id="CEM02654.1"/>
    </source>
</evidence>
<feature type="compositionally biased region" description="Basic and acidic residues" evidence="1">
    <location>
        <begin position="35"/>
        <end position="47"/>
    </location>
</feature>
<feature type="compositionally biased region" description="Basic and acidic residues" evidence="1">
    <location>
        <begin position="169"/>
        <end position="178"/>
    </location>
</feature>
<dbReference type="Proteomes" id="UP000041254">
    <property type="component" value="Unassembled WGS sequence"/>
</dbReference>
<evidence type="ECO:0000313" key="3">
    <source>
        <dbReference type="Proteomes" id="UP000041254"/>
    </source>
</evidence>
<reference evidence="2 3" key="1">
    <citation type="submission" date="2014-11" db="EMBL/GenBank/DDBJ databases">
        <authorList>
            <person name="Zhu J."/>
            <person name="Qi W."/>
            <person name="Song R."/>
        </authorList>
    </citation>
    <scope>NUCLEOTIDE SEQUENCE [LARGE SCALE GENOMIC DNA]</scope>
</reference>
<dbReference type="AlphaFoldDB" id="A0A0G4EX38"/>
<dbReference type="EMBL" id="CDMY01000332">
    <property type="protein sequence ID" value="CEM02654.1"/>
    <property type="molecule type" value="Genomic_DNA"/>
</dbReference>
<accession>A0A0G4EX38</accession>
<keyword evidence="3" id="KW-1185">Reference proteome</keyword>
<feature type="region of interest" description="Disordered" evidence="1">
    <location>
        <begin position="1"/>
        <end position="82"/>
    </location>
</feature>
<feature type="region of interest" description="Disordered" evidence="1">
    <location>
        <begin position="137"/>
        <end position="178"/>
    </location>
</feature>
<dbReference type="VEuPathDB" id="CryptoDB:Vbra_8386"/>
<proteinExistence type="predicted"/>
<gene>
    <name evidence="2" type="ORF">Vbra_8386</name>
</gene>
<sequence>MSNSPSSWPTRRGGRLDTTAAQPSPPSGTGPAPRHPPDGDAAIRGDEPGAAQFHLAPSTGQGGGHDTLVMMPSESDTSGTSDRLKTVLHVVKSTSEYGNGEYDQLAIALAEDPQLVERLYATRKDNEAFTSLIQRSRSERGLSVTSENSQRLRDGLQGRSRKANTAEVQGREENEENSRDIQSMERCIISGAVAFCHVTIILAHYVMDIVDYLQANGNTIGQDAQWNYERIFINAICHVWRPQPCHELRSRLYVWFCCVGVPIARLIIAALPRQPQLAQGTRKIMWRYLGGVLFIRMAQGPDTQVPRRFFFRQVFGLNNAQRAAMRGCQNTAEVAERHYLYTNRCALFGLRVSQANGGQVPQQYDLTNKELNHIIAPLLAAHPLPPPPDDNPLEHGIETAVLHELRCILGRLRITDTARDVRHNMGY</sequence>
<evidence type="ECO:0000256" key="1">
    <source>
        <dbReference type="SAM" id="MobiDB-lite"/>
    </source>
</evidence>
<organism evidence="2 3">
    <name type="scientific">Vitrella brassicaformis (strain CCMP3155)</name>
    <dbReference type="NCBI Taxonomy" id="1169540"/>
    <lineage>
        <taxon>Eukaryota</taxon>
        <taxon>Sar</taxon>
        <taxon>Alveolata</taxon>
        <taxon>Colpodellida</taxon>
        <taxon>Vitrellaceae</taxon>
        <taxon>Vitrella</taxon>
    </lineage>
</organism>
<dbReference type="InParanoid" id="A0A0G4EX38"/>
<protein>
    <submittedName>
        <fullName evidence="2">Uncharacterized protein</fullName>
    </submittedName>
</protein>
<name>A0A0G4EX38_VITBC</name>